<dbReference type="AlphaFoldDB" id="A0A0C2I6J8"/>
<gene>
    <name evidence="1" type="ORF">UCMB321_3665</name>
</gene>
<comment type="caution">
    <text evidence="1">The sequence shown here is derived from an EMBL/GenBank/DDBJ whole genome shotgun (WGS) entry which is preliminary data.</text>
</comment>
<accession>A0A0C2I6J8</accession>
<keyword evidence="2" id="KW-1185">Reference proteome</keyword>
<organism evidence="1 2">
    <name type="scientific">Pseudomonas batumici</name>
    <dbReference type="NCBI Taxonomy" id="226910"/>
    <lineage>
        <taxon>Bacteria</taxon>
        <taxon>Pseudomonadati</taxon>
        <taxon>Pseudomonadota</taxon>
        <taxon>Gammaproteobacteria</taxon>
        <taxon>Pseudomonadales</taxon>
        <taxon>Pseudomonadaceae</taxon>
        <taxon>Pseudomonas</taxon>
    </lineage>
</organism>
<name>A0A0C2I6J8_9PSED</name>
<proteinExistence type="predicted"/>
<dbReference type="EMBL" id="JXDG01000048">
    <property type="protein sequence ID" value="KIH82530.1"/>
    <property type="molecule type" value="Genomic_DNA"/>
</dbReference>
<evidence type="ECO:0000313" key="1">
    <source>
        <dbReference type="EMBL" id="KIH82530.1"/>
    </source>
</evidence>
<protein>
    <submittedName>
        <fullName evidence="1">Uncharacterized protein</fullName>
    </submittedName>
</protein>
<dbReference type="PATRIC" id="fig|226910.6.peg.3657"/>
<dbReference type="Proteomes" id="UP000031535">
    <property type="component" value="Unassembled WGS sequence"/>
</dbReference>
<evidence type="ECO:0000313" key="2">
    <source>
        <dbReference type="Proteomes" id="UP000031535"/>
    </source>
</evidence>
<reference evidence="1 2" key="1">
    <citation type="submission" date="2015-01" db="EMBL/GenBank/DDBJ databases">
        <title>Complete genome of Pseudomonas batumici UCM B-321 producer of the batumin antibiotic with strong antistaphilococcal and potential anticancer activity.</title>
        <authorList>
            <person name="Klochko V.V."/>
            <person name="Zelena L.B."/>
            <person name="Elena K.A."/>
            <person name="Reva O.N."/>
        </authorList>
    </citation>
    <scope>NUCLEOTIDE SEQUENCE [LARGE SCALE GENOMIC DNA]</scope>
    <source>
        <strain evidence="1 2">UCM B-321</strain>
    </source>
</reference>
<sequence>MDLKPGDAIALNSATSGLSQWLFVLAKKKGLEGGGADPPP</sequence>